<comment type="caution">
    <text evidence="2">The sequence shown here is derived from an EMBL/GenBank/DDBJ whole genome shotgun (WGS) entry which is preliminary data.</text>
</comment>
<dbReference type="AlphaFoldDB" id="A0A226D0D2"/>
<organism evidence="2 3">
    <name type="scientific">Folsomia candida</name>
    <name type="common">Springtail</name>
    <dbReference type="NCBI Taxonomy" id="158441"/>
    <lineage>
        <taxon>Eukaryota</taxon>
        <taxon>Metazoa</taxon>
        <taxon>Ecdysozoa</taxon>
        <taxon>Arthropoda</taxon>
        <taxon>Hexapoda</taxon>
        <taxon>Collembola</taxon>
        <taxon>Entomobryomorpha</taxon>
        <taxon>Isotomoidea</taxon>
        <taxon>Isotomidae</taxon>
        <taxon>Proisotominae</taxon>
        <taxon>Folsomia</taxon>
    </lineage>
</organism>
<feature type="compositionally biased region" description="Basic and acidic residues" evidence="1">
    <location>
        <begin position="912"/>
        <end position="928"/>
    </location>
</feature>
<sequence length="1076" mass="123828">MRLDGLVIELVFHAATLKSLKSLQHLWRVYIVIIYVPRVHLQFDHGLELFQNFLHRMQGESQEDRLKKLFLAASSRHYTSSDFKDIKKLRELEPGKNGLLEALRRLSVLSLQEFLLKEAQRHYNIRQAFEICSNLTHFSCEQKFGMSRLAQCPDLHLPACLKSPANPNFSLQFEPVNNDLSVASRQTSIESELTTNEEGSNDKYMNIDFENLFDCKESQLLHTADDWSDKYVLNFEDQWEHEVSPRKFSANVNDTILQFVSSSHPKVKKDDYCYSRKDVIDIQNLPSEIAEYVRPDKILVLIPVQDFLGFWDIKNNFIIKRSNYGALIDKYLEKINFPCSFHVWTSYKLSRKNYEKEGMACVMGYCKFGRQNKKHLDEDACETKFKCFIKYNSKLDGKTNPENMHGASGQKLISADENYNVQIEAWLSGKFVLFSRQSTSRPTSGATRQNSKIKLLNDNPLRHHILSHSEVPSLRILHNNFKYASEDAVRKIRSEALGDCSTKSLGILDAMEKVTNSLNTDSRFFDKIKGVGGFVRHQSIIPHITTMYSPQQLRFAATCDEIYFDGTGNVVPKIKDPSDQNKQILLHMAVGRNSHQTMQTTPVPVFEMLSNKGSVPFISQNLLEFVAKVRLVKRKWKPERFVCDFCLSFLHAACFSIVGETPDGYINRKYEILFGKLVDDDLPVLFVCSGHFMHANAKFLRKKCKKAVAVAALHGFAQLVEARNKDDIDHIISVMIELFCSKELTAERQDELMDTLSNNTILPEICELNTADKEEIEYNFEDVELPSGPKLQREKSKFFMYFFNKRQEFEQNIITQSYVVEKNAYMSKDCVDTIQRWMTYLPLWSKATFFGKKACPQNTITTGYVETAIGIFKNNFHTNHNQFEPDLIYSHATFVLNTVIESLRKGRSTTTRHQDEKKDRSEPTNLEKVDDEKLGEFGEIGNAAFATAEWGKKNKSPKSINKTFLPRMKAIKNLSAASNKSSFSKLSSNDNIVKKKVTFKLDDEDGTNRRYCGLSGEKLETKVETEITIDLTPRDQFKEDIRLRLKISKSYWENQTKVIRYLFSSPIIGTGDENDL</sequence>
<dbReference type="EMBL" id="LNIX01000041">
    <property type="protein sequence ID" value="OXA39045.1"/>
    <property type="molecule type" value="Genomic_DNA"/>
</dbReference>
<dbReference type="STRING" id="158441.A0A226D0D2"/>
<dbReference type="Proteomes" id="UP000198287">
    <property type="component" value="Unassembled WGS sequence"/>
</dbReference>
<evidence type="ECO:0000256" key="1">
    <source>
        <dbReference type="SAM" id="MobiDB-lite"/>
    </source>
</evidence>
<protein>
    <submittedName>
        <fullName evidence="2">Uncharacterized protein</fullName>
    </submittedName>
</protein>
<accession>A0A226D0D2</accession>
<gene>
    <name evidence="2" type="ORF">Fcan01_26174</name>
</gene>
<evidence type="ECO:0000313" key="2">
    <source>
        <dbReference type="EMBL" id="OXA39045.1"/>
    </source>
</evidence>
<keyword evidence="3" id="KW-1185">Reference proteome</keyword>
<name>A0A226D0D2_FOLCA</name>
<evidence type="ECO:0000313" key="3">
    <source>
        <dbReference type="Proteomes" id="UP000198287"/>
    </source>
</evidence>
<feature type="region of interest" description="Disordered" evidence="1">
    <location>
        <begin position="906"/>
        <end position="928"/>
    </location>
</feature>
<proteinExistence type="predicted"/>
<reference evidence="2 3" key="1">
    <citation type="submission" date="2015-12" db="EMBL/GenBank/DDBJ databases">
        <title>The genome of Folsomia candida.</title>
        <authorList>
            <person name="Faddeeva A."/>
            <person name="Derks M.F."/>
            <person name="Anvar Y."/>
            <person name="Smit S."/>
            <person name="Van Straalen N."/>
            <person name="Roelofs D."/>
        </authorList>
    </citation>
    <scope>NUCLEOTIDE SEQUENCE [LARGE SCALE GENOMIC DNA]</scope>
    <source>
        <strain evidence="2 3">VU population</strain>
        <tissue evidence="2">Whole body</tissue>
    </source>
</reference>